<dbReference type="Proteomes" id="UP000003175">
    <property type="component" value="Unassembled WGS sequence"/>
</dbReference>
<dbReference type="Gene3D" id="3.40.50.2000">
    <property type="entry name" value="Glycogen Phosphorylase B"/>
    <property type="match status" value="1"/>
</dbReference>
<evidence type="ECO:0000313" key="2">
    <source>
        <dbReference type="EMBL" id="EHG23924.1"/>
    </source>
</evidence>
<gene>
    <name evidence="2" type="ORF">HMPREF9432_01598</name>
</gene>
<dbReference type="SUPFAM" id="SSF53756">
    <property type="entry name" value="UDP-Glycosyltransferase/glycogen phosphorylase"/>
    <property type="match status" value="1"/>
</dbReference>
<evidence type="ECO:0000259" key="1">
    <source>
        <dbReference type="Pfam" id="PF04101"/>
    </source>
</evidence>
<name>A0ABN0DNK6_9FIRM</name>
<feature type="domain" description="Glycosyl transferase family 28 C-terminal" evidence="1">
    <location>
        <begin position="195"/>
        <end position="341"/>
    </location>
</feature>
<dbReference type="Pfam" id="PF04101">
    <property type="entry name" value="Glyco_tran_28_C"/>
    <property type="match status" value="1"/>
</dbReference>
<accession>A0ABN0DNK6</accession>
<dbReference type="NCBIfam" id="TIGR03590">
    <property type="entry name" value="PseG"/>
    <property type="match status" value="1"/>
</dbReference>
<sequence>MLNVIVRVDASTVIGSGHLMRCLTLAKRLRRMGHSVTFVMRAHQGSMQSVVEQQGFSYRMMARPSSYHGKEYESWLGVSQKEDAVETIAVMGKQVNLLIVDHYALAHEWEEFLRPHVNSILVIDDLANRPHLCDFLLDVNLDAEKGNKYASLVPRSCHTFLGINYLLLRQEFYDVTLRQCYDVGTEHDCMRVFVCFGGSDPANETMRTIRALSRYQQSKLDVYVVIGASNRHRRELEDFCRSLHWHVYCQIDYVALLMAKSDCAIGAGGTMTWERCFVGLPSLVVAVAENQREDAVLYDQRGIISYAGFWRDLDDETLNEKIHSFLDDKELQARIRENGSEIFTETHTQEMLEEVTMRAEAWKI</sequence>
<comment type="caution">
    <text evidence="2">The sequence shown here is derived from an EMBL/GenBank/DDBJ whole genome shotgun (WGS) entry which is preliminary data.</text>
</comment>
<dbReference type="EMBL" id="ADGH01000016">
    <property type="protein sequence ID" value="EHG23924.1"/>
    <property type="molecule type" value="Genomic_DNA"/>
</dbReference>
<protein>
    <submittedName>
        <fullName evidence="2">Pseudaminic acid biosynthesis-associated protein PseG</fullName>
    </submittedName>
</protein>
<keyword evidence="3" id="KW-1185">Reference proteome</keyword>
<dbReference type="Gene3D" id="3.40.50.11190">
    <property type="match status" value="1"/>
</dbReference>
<dbReference type="RefSeq" id="WP_006696818.1">
    <property type="nucleotide sequence ID" value="NZ_JH376860.1"/>
</dbReference>
<evidence type="ECO:0000313" key="3">
    <source>
        <dbReference type="Proteomes" id="UP000003175"/>
    </source>
</evidence>
<organism evidence="2 3">
    <name type="scientific">Selenomonas noxia F0398</name>
    <dbReference type="NCBI Taxonomy" id="702437"/>
    <lineage>
        <taxon>Bacteria</taxon>
        <taxon>Bacillati</taxon>
        <taxon>Bacillota</taxon>
        <taxon>Negativicutes</taxon>
        <taxon>Selenomonadales</taxon>
        <taxon>Selenomonadaceae</taxon>
        <taxon>Selenomonas</taxon>
    </lineage>
</organism>
<proteinExistence type="predicted"/>
<dbReference type="InterPro" id="IPR007235">
    <property type="entry name" value="Glyco_trans_28_C"/>
</dbReference>
<dbReference type="PANTHER" id="PTHR21015">
    <property type="entry name" value="UDP-N-ACETYLGLUCOSAMINE--N-ACETYLMURAMYL-(PENTAPEPTIDE) PYROPHOSPHORYL-UNDECAPRENOL N-ACETYLGLUCOSAMINE TRANSFERASE 1"/>
    <property type="match status" value="1"/>
</dbReference>
<dbReference type="PANTHER" id="PTHR21015:SF22">
    <property type="entry name" value="GLYCOSYLTRANSFERASE"/>
    <property type="match status" value="1"/>
</dbReference>
<reference evidence="2 3" key="1">
    <citation type="submission" date="2011-08" db="EMBL/GenBank/DDBJ databases">
        <title>The Genome Sequence of Selenomonas noxia F0398.</title>
        <authorList>
            <consortium name="The Broad Institute Genome Sequencing Platform"/>
            <person name="Earl A."/>
            <person name="Ward D."/>
            <person name="Feldgarden M."/>
            <person name="Gevers D."/>
            <person name="Izard J."/>
            <person name="Ganesan A."/>
            <person name="Blanton J.M."/>
            <person name="Baranova O.V."/>
            <person name="Tanner A.C."/>
            <person name="Dewhirst F.E."/>
            <person name="Young S.K."/>
            <person name="Zeng Q."/>
            <person name="Gargeya S."/>
            <person name="Fitzgerald M."/>
            <person name="Haas B."/>
            <person name="Abouelleil A."/>
            <person name="Alvarado L."/>
            <person name="Arachchi H.M."/>
            <person name="Berlin A."/>
            <person name="Brown A."/>
            <person name="Chapman S.B."/>
            <person name="Chen Z."/>
            <person name="Dunbar C."/>
            <person name="Freedman E."/>
            <person name="Gearin G."/>
            <person name="Gellesch M."/>
            <person name="Goldberg J."/>
            <person name="Griggs A."/>
            <person name="Gujja S."/>
            <person name="Heiman D."/>
            <person name="Howarth C."/>
            <person name="Larson L."/>
            <person name="Lui A."/>
            <person name="MacDonald P.J.P."/>
            <person name="Montmayeur A."/>
            <person name="Murphy C."/>
            <person name="Neiman D."/>
            <person name="Pearson M."/>
            <person name="Priest M."/>
            <person name="Roberts A."/>
            <person name="Saif S."/>
            <person name="Shea T."/>
            <person name="Shenoy N."/>
            <person name="Sisk P."/>
            <person name="Stolte C."/>
            <person name="Sykes S."/>
            <person name="Wortman J."/>
            <person name="Nusbaum C."/>
            <person name="Birren B."/>
        </authorList>
    </citation>
    <scope>NUCLEOTIDE SEQUENCE [LARGE SCALE GENOMIC DNA]</scope>
    <source>
        <strain evidence="2 3">F0398</strain>
    </source>
</reference>
<dbReference type="InterPro" id="IPR020023">
    <property type="entry name" value="PseG"/>
</dbReference>